<proteinExistence type="predicted"/>
<protein>
    <submittedName>
        <fullName evidence="3">Uncharacterized protein</fullName>
    </submittedName>
</protein>
<reference evidence="3 4" key="1">
    <citation type="journal article" date="2017" name="Mol. Plant">
        <title>The Genome of Medicinal Plant Macleaya cordata Provides New Insights into Benzylisoquinoline Alkaloids Metabolism.</title>
        <authorList>
            <person name="Liu X."/>
            <person name="Liu Y."/>
            <person name="Huang P."/>
            <person name="Ma Y."/>
            <person name="Qing Z."/>
            <person name="Tang Q."/>
            <person name="Cao H."/>
            <person name="Cheng P."/>
            <person name="Zheng Y."/>
            <person name="Yuan Z."/>
            <person name="Zhou Y."/>
            <person name="Liu J."/>
            <person name="Tang Z."/>
            <person name="Zhuo Y."/>
            <person name="Zhang Y."/>
            <person name="Yu L."/>
            <person name="Huang J."/>
            <person name="Yang P."/>
            <person name="Peng Q."/>
            <person name="Zhang J."/>
            <person name="Jiang W."/>
            <person name="Zhang Z."/>
            <person name="Lin K."/>
            <person name="Ro D.K."/>
            <person name="Chen X."/>
            <person name="Xiong X."/>
            <person name="Shang Y."/>
            <person name="Huang S."/>
            <person name="Zeng J."/>
        </authorList>
    </citation>
    <scope>NUCLEOTIDE SEQUENCE [LARGE SCALE GENOMIC DNA]</scope>
    <source>
        <strain evidence="4">cv. BLH2017</strain>
        <tissue evidence="3">Root</tissue>
    </source>
</reference>
<evidence type="ECO:0000313" key="3">
    <source>
        <dbReference type="EMBL" id="OVA19706.1"/>
    </source>
</evidence>
<evidence type="ECO:0000256" key="2">
    <source>
        <dbReference type="SAM" id="Phobius"/>
    </source>
</evidence>
<keyword evidence="2" id="KW-0472">Membrane</keyword>
<keyword evidence="2" id="KW-0812">Transmembrane</keyword>
<feature type="transmembrane region" description="Helical" evidence="2">
    <location>
        <begin position="25"/>
        <end position="46"/>
    </location>
</feature>
<dbReference type="Proteomes" id="UP000195402">
    <property type="component" value="Unassembled WGS sequence"/>
</dbReference>
<comment type="caution">
    <text evidence="3">The sequence shown here is derived from an EMBL/GenBank/DDBJ whole genome shotgun (WGS) entry which is preliminary data.</text>
</comment>
<evidence type="ECO:0000256" key="1">
    <source>
        <dbReference type="SAM" id="MobiDB-lite"/>
    </source>
</evidence>
<accession>A0A200RAK0</accession>
<gene>
    <name evidence="3" type="ORF">BVC80_9059g25</name>
</gene>
<dbReference type="EMBL" id="MVGT01000180">
    <property type="protein sequence ID" value="OVA19706.1"/>
    <property type="molecule type" value="Genomic_DNA"/>
</dbReference>
<keyword evidence="4" id="KW-1185">Reference proteome</keyword>
<name>A0A200RAK0_MACCD</name>
<evidence type="ECO:0000313" key="4">
    <source>
        <dbReference type="Proteomes" id="UP000195402"/>
    </source>
</evidence>
<organism evidence="3 4">
    <name type="scientific">Macleaya cordata</name>
    <name type="common">Five-seeded plume-poppy</name>
    <name type="synonym">Bocconia cordata</name>
    <dbReference type="NCBI Taxonomy" id="56857"/>
    <lineage>
        <taxon>Eukaryota</taxon>
        <taxon>Viridiplantae</taxon>
        <taxon>Streptophyta</taxon>
        <taxon>Embryophyta</taxon>
        <taxon>Tracheophyta</taxon>
        <taxon>Spermatophyta</taxon>
        <taxon>Magnoliopsida</taxon>
        <taxon>Ranunculales</taxon>
        <taxon>Papaveraceae</taxon>
        <taxon>Papaveroideae</taxon>
        <taxon>Macleaya</taxon>
    </lineage>
</organism>
<feature type="region of interest" description="Disordered" evidence="1">
    <location>
        <begin position="49"/>
        <end position="73"/>
    </location>
</feature>
<dbReference type="PANTHER" id="PTHR37199:SF5">
    <property type="entry name" value="TRANSMEMBRANE PROTEIN"/>
    <property type="match status" value="1"/>
</dbReference>
<dbReference type="PANTHER" id="PTHR37199">
    <property type="entry name" value="TRANSMEMBRANE PROTEIN"/>
    <property type="match status" value="1"/>
</dbReference>
<dbReference type="AlphaFoldDB" id="A0A200RAK0"/>
<keyword evidence="2" id="KW-1133">Transmembrane helix</keyword>
<sequence>MGRALESMGGGGRGDIGGISNSGSVLLLLCMIVISLSIVSMIIFVCGEDPDQKSKNDRGTTDGGGGGGGGGCGAACGGGCGGCGG</sequence>
<dbReference type="OMA" id="SSHIVFM"/>
<feature type="compositionally biased region" description="Gly residues" evidence="1">
    <location>
        <begin position="61"/>
        <end position="73"/>
    </location>
</feature>
<dbReference type="InParanoid" id="A0A200RAK0"/>
<feature type="compositionally biased region" description="Basic and acidic residues" evidence="1">
    <location>
        <begin position="50"/>
        <end position="60"/>
    </location>
</feature>